<dbReference type="AlphaFoldDB" id="A0A0S3UKG2"/>
<keyword evidence="1" id="KW-0812">Transmembrane</keyword>
<protein>
    <submittedName>
        <fullName evidence="2">Uncharacterized protein</fullName>
    </submittedName>
</protein>
<name>A0A0S3UKG2_PREIN</name>
<evidence type="ECO:0000313" key="2">
    <source>
        <dbReference type="EMBL" id="BAU17985.1"/>
    </source>
</evidence>
<accession>A0A0S3UKG2</accession>
<proteinExistence type="predicted"/>
<gene>
    <name evidence="2" type="ORF">PIOMA14_I_1477</name>
</gene>
<feature type="transmembrane region" description="Helical" evidence="1">
    <location>
        <begin position="90"/>
        <end position="108"/>
    </location>
</feature>
<keyword evidence="1" id="KW-0472">Membrane</keyword>
<organism evidence="2 3">
    <name type="scientific">Prevotella intermedia</name>
    <dbReference type="NCBI Taxonomy" id="28131"/>
    <lineage>
        <taxon>Bacteria</taxon>
        <taxon>Pseudomonadati</taxon>
        <taxon>Bacteroidota</taxon>
        <taxon>Bacteroidia</taxon>
        <taxon>Bacteroidales</taxon>
        <taxon>Prevotellaceae</taxon>
        <taxon>Prevotella</taxon>
    </lineage>
</organism>
<dbReference type="RefSeq" id="WP_096405795.1">
    <property type="nucleotide sequence ID" value="NZ_AP014597.1"/>
</dbReference>
<evidence type="ECO:0000313" key="3">
    <source>
        <dbReference type="Proteomes" id="UP000217431"/>
    </source>
</evidence>
<keyword evidence="1" id="KW-1133">Transmembrane helix</keyword>
<dbReference type="EMBL" id="AP014597">
    <property type="protein sequence ID" value="BAU17985.1"/>
    <property type="molecule type" value="Genomic_DNA"/>
</dbReference>
<reference evidence="2 3" key="1">
    <citation type="journal article" date="2016" name="DNA Res.">
        <title>The complete genome sequencing of Prevotella intermedia strain OMA14 and a subsequent fine-scale, intra-species genomic comparison reveal an unusual amplification of conjugative and mobile transposons and identify a novel Prevotella-lineage-specific repeat.</title>
        <authorList>
            <person name="Naito M."/>
            <person name="Ogura Y."/>
            <person name="Itoh T."/>
            <person name="Shoji M."/>
            <person name="Okamoto M."/>
            <person name="Hayashi T."/>
            <person name="Nakayama K."/>
        </authorList>
    </citation>
    <scope>NUCLEOTIDE SEQUENCE [LARGE SCALE GENOMIC DNA]</scope>
    <source>
        <strain evidence="2 3">OMA14</strain>
    </source>
</reference>
<evidence type="ECO:0000256" key="1">
    <source>
        <dbReference type="SAM" id="Phobius"/>
    </source>
</evidence>
<sequence length="163" mass="18542">METKETKKLLERFYNGLTDETEEKRLAEYFCSNEVDEELCEEAEMFLALRQNAAIEVPFDLENKIERQINQWNTVESTARKTARKAGLRWVVGIAACILILLAVGVFVDKHEGKQLSDIEKTDTYDNPEDAYATANKALTKFSVSLNKGLESINNITKQSTDK</sequence>
<dbReference type="Proteomes" id="UP000217431">
    <property type="component" value="Chromosome I"/>
</dbReference>
<dbReference type="STRING" id="28131.BWX40_00815"/>